<dbReference type="AlphaFoldDB" id="A0A645C027"/>
<feature type="transmembrane region" description="Helical" evidence="1">
    <location>
        <begin position="82"/>
        <end position="103"/>
    </location>
</feature>
<keyword evidence="1" id="KW-0472">Membrane</keyword>
<evidence type="ECO:0000256" key="1">
    <source>
        <dbReference type="SAM" id="Phobius"/>
    </source>
</evidence>
<accession>A0A645C027</accession>
<dbReference type="PIRSF" id="PIRSF016661">
    <property type="entry name" value="BioY"/>
    <property type="match status" value="1"/>
</dbReference>
<proteinExistence type="predicted"/>
<dbReference type="Gene3D" id="1.10.1760.20">
    <property type="match status" value="1"/>
</dbReference>
<dbReference type="EMBL" id="VSSQ01023621">
    <property type="protein sequence ID" value="MPM70688.1"/>
    <property type="molecule type" value="Genomic_DNA"/>
</dbReference>
<dbReference type="GO" id="GO:0005886">
    <property type="term" value="C:plasma membrane"/>
    <property type="evidence" value="ECO:0007669"/>
    <property type="project" value="InterPro"/>
</dbReference>
<dbReference type="PANTHER" id="PTHR34295:SF1">
    <property type="entry name" value="BIOTIN TRANSPORTER BIOY"/>
    <property type="match status" value="1"/>
</dbReference>
<keyword evidence="1" id="KW-0812">Transmembrane</keyword>
<reference evidence="2" key="1">
    <citation type="submission" date="2019-08" db="EMBL/GenBank/DDBJ databases">
        <authorList>
            <person name="Kucharzyk K."/>
            <person name="Murdoch R.W."/>
            <person name="Higgins S."/>
            <person name="Loffler F."/>
        </authorList>
    </citation>
    <scope>NUCLEOTIDE SEQUENCE</scope>
</reference>
<feature type="transmembrane region" description="Helical" evidence="1">
    <location>
        <begin position="53"/>
        <end position="70"/>
    </location>
</feature>
<name>A0A645C027_9ZZZZ</name>
<dbReference type="Pfam" id="PF02632">
    <property type="entry name" value="BioY"/>
    <property type="match status" value="1"/>
</dbReference>
<comment type="caution">
    <text evidence="2">The sequence shown here is derived from an EMBL/GenBank/DDBJ whole genome shotgun (WGS) entry which is preliminary data.</text>
</comment>
<dbReference type="PANTHER" id="PTHR34295">
    <property type="entry name" value="BIOTIN TRANSPORTER BIOY"/>
    <property type="match status" value="1"/>
</dbReference>
<organism evidence="2">
    <name type="scientific">bioreactor metagenome</name>
    <dbReference type="NCBI Taxonomy" id="1076179"/>
    <lineage>
        <taxon>unclassified sequences</taxon>
        <taxon>metagenomes</taxon>
        <taxon>ecological metagenomes</taxon>
    </lineage>
</organism>
<evidence type="ECO:0000313" key="2">
    <source>
        <dbReference type="EMBL" id="MPM70688.1"/>
    </source>
</evidence>
<protein>
    <submittedName>
        <fullName evidence="2">Biotin transporter BioY</fullName>
    </submittedName>
</protein>
<sequence length="153" mass="16137">MPFTLQTFFVALAGLLLGKKLGAVSALVYMAIGLIGIPVFTEGGGIAYVLKPTFGYIVGFALGAYVTGAIARKVETPSLGRLIAAVFAGFGVTYLLGMTYFYFMSNFYLGKAIGVGTVLLYCFLVFVPGNGVMGVIAALVAKRMIPVLNKNQL</sequence>
<feature type="transmembrane region" description="Helical" evidence="1">
    <location>
        <begin position="21"/>
        <end position="41"/>
    </location>
</feature>
<dbReference type="InterPro" id="IPR003784">
    <property type="entry name" value="BioY"/>
</dbReference>
<feature type="transmembrane region" description="Helical" evidence="1">
    <location>
        <begin position="118"/>
        <end position="141"/>
    </location>
</feature>
<keyword evidence="1" id="KW-1133">Transmembrane helix</keyword>
<dbReference type="GO" id="GO:0015225">
    <property type="term" value="F:biotin transmembrane transporter activity"/>
    <property type="evidence" value="ECO:0007669"/>
    <property type="project" value="InterPro"/>
</dbReference>
<gene>
    <name evidence="2" type="primary">bioY_16</name>
    <name evidence="2" type="ORF">SDC9_117645</name>
</gene>